<dbReference type="InterPro" id="IPR024904">
    <property type="entry name" value="OTCase_ArgI"/>
</dbReference>
<evidence type="ECO:0000256" key="2">
    <source>
        <dbReference type="ARBA" id="ARBA00007805"/>
    </source>
</evidence>
<feature type="domain" description="Aspartate/ornithine carbamoyltransferase carbamoyl-P binding" evidence="9">
    <location>
        <begin position="3"/>
        <end position="141"/>
    </location>
</feature>
<evidence type="ECO:0000313" key="11">
    <source>
        <dbReference type="Proteomes" id="UP001501746"/>
    </source>
</evidence>
<accession>A0ABN2N0P5</accession>
<dbReference type="Pfam" id="PF00185">
    <property type="entry name" value="OTCace"/>
    <property type="match status" value="1"/>
</dbReference>
<feature type="binding site" evidence="7">
    <location>
        <begin position="50"/>
        <end position="53"/>
    </location>
    <ligand>
        <name>carbamoyl phosphate</name>
        <dbReference type="ChEBI" id="CHEBI:58228"/>
    </ligand>
</feature>
<keyword evidence="5 7" id="KW-0808">Transferase</keyword>
<protein>
    <recommendedName>
        <fullName evidence="4 7">Ornithine carbamoyltransferase</fullName>
        <shortName evidence="7">OTCase</shortName>
        <ecNumber evidence="3 7">2.1.3.3</ecNumber>
    </recommendedName>
</protein>
<dbReference type="EMBL" id="BAAANK010000014">
    <property type="protein sequence ID" value="GAA1846826.1"/>
    <property type="molecule type" value="Genomic_DNA"/>
</dbReference>
<dbReference type="Gene3D" id="3.40.50.1370">
    <property type="entry name" value="Aspartate/ornithine carbamoyltransferase"/>
    <property type="match status" value="2"/>
</dbReference>
<evidence type="ECO:0000256" key="5">
    <source>
        <dbReference type="ARBA" id="ARBA00022679"/>
    </source>
</evidence>
<evidence type="ECO:0000259" key="8">
    <source>
        <dbReference type="Pfam" id="PF00185"/>
    </source>
</evidence>
<comment type="similarity">
    <text evidence="2 7">Belongs to the aspartate/ornithine carbamoyltransferase superfamily. OTCase family.</text>
</comment>
<dbReference type="PRINTS" id="PR00100">
    <property type="entry name" value="AOTCASE"/>
</dbReference>
<proteinExistence type="inferred from homology"/>
<dbReference type="PROSITE" id="PS00097">
    <property type="entry name" value="CARBAMOYLTRANSFERASE"/>
    <property type="match status" value="1"/>
</dbReference>
<dbReference type="PRINTS" id="PR00102">
    <property type="entry name" value="OTCASE"/>
</dbReference>
<reference evidence="10 11" key="1">
    <citation type="journal article" date="2019" name="Int. J. Syst. Evol. Microbiol.">
        <title>The Global Catalogue of Microorganisms (GCM) 10K type strain sequencing project: providing services to taxonomists for standard genome sequencing and annotation.</title>
        <authorList>
            <consortium name="The Broad Institute Genomics Platform"/>
            <consortium name="The Broad Institute Genome Sequencing Center for Infectious Disease"/>
            <person name="Wu L."/>
            <person name="Ma J."/>
        </authorList>
    </citation>
    <scope>NUCLEOTIDE SEQUENCE [LARGE SCALE GENOMIC DNA]</scope>
    <source>
        <strain evidence="10 11">JCM 14323</strain>
    </source>
</reference>
<dbReference type="SUPFAM" id="SSF53671">
    <property type="entry name" value="Aspartate/ornithine carbamoyltransferase"/>
    <property type="match status" value="1"/>
</dbReference>
<evidence type="ECO:0000256" key="3">
    <source>
        <dbReference type="ARBA" id="ARBA00013007"/>
    </source>
</evidence>
<evidence type="ECO:0000313" key="10">
    <source>
        <dbReference type="EMBL" id="GAA1846826.1"/>
    </source>
</evidence>
<feature type="binding site" evidence="7">
    <location>
        <begin position="228"/>
        <end position="229"/>
    </location>
    <ligand>
        <name>L-ornithine</name>
        <dbReference type="ChEBI" id="CHEBI:46911"/>
    </ligand>
</feature>
<gene>
    <name evidence="10" type="primary">argF</name>
    <name evidence="10" type="ORF">GCM10009750_36580</name>
</gene>
<evidence type="ECO:0000256" key="7">
    <source>
        <dbReference type="HAMAP-Rule" id="MF_01109"/>
    </source>
</evidence>
<dbReference type="PANTHER" id="PTHR45753">
    <property type="entry name" value="ORNITHINE CARBAMOYLTRANSFERASE, MITOCHONDRIAL"/>
    <property type="match status" value="1"/>
</dbReference>
<feature type="binding site" evidence="7">
    <location>
        <begin position="264"/>
        <end position="265"/>
    </location>
    <ligand>
        <name>carbamoyl phosphate</name>
        <dbReference type="ChEBI" id="CHEBI:58228"/>
    </ligand>
</feature>
<dbReference type="InterPro" id="IPR002292">
    <property type="entry name" value="Orn/put_carbamltrans"/>
</dbReference>
<dbReference type="InterPro" id="IPR006131">
    <property type="entry name" value="Asp_carbamoyltransf_Asp/Orn-bd"/>
</dbReference>
<dbReference type="NCBIfam" id="TIGR00658">
    <property type="entry name" value="orni_carb_tr"/>
    <property type="match status" value="1"/>
</dbReference>
<evidence type="ECO:0000259" key="9">
    <source>
        <dbReference type="Pfam" id="PF02729"/>
    </source>
</evidence>
<comment type="pathway">
    <text evidence="1">Amino-acid biosynthesis; L-arginine biosynthesis; L-arginine from L-ornithine and carbamoyl phosphate: step 1/3.</text>
</comment>
<dbReference type="Proteomes" id="UP001501746">
    <property type="component" value="Unassembled WGS sequence"/>
</dbReference>
<sequence length="311" mass="33343">MTRHFLRDDDLSPAEQAEVLDLALRLKADRFAERPLEGPQTVAVFFDKTSTRTRISFAVGIADLGGVPLITASGDSQLGAKESIADTARVLERMVAAVVWRTFAQSGLEEMAEGTTIPVVNALSDDFHPCQLLADLLTVKERFGDLAGRSLAYVGDGANNMAHSYLLAGATAGMHVRIGSPADYSPRADIVEDARRIAATTGGSVLVTTDSREAARGADVVVTDTWISMGQEAEKAERIAVFGGFGVDDALMAEASADAIFLHCLPAYRGYEVEASVIDGPQSVVWDEAENRLHAQKALLVWLLAHTEDAR</sequence>
<dbReference type="HAMAP" id="MF_01109">
    <property type="entry name" value="OTCase"/>
    <property type="match status" value="1"/>
</dbReference>
<dbReference type="NCBIfam" id="NF001986">
    <property type="entry name" value="PRK00779.1"/>
    <property type="match status" value="1"/>
</dbReference>
<feature type="binding site" evidence="7">
    <location>
        <position position="101"/>
    </location>
    <ligand>
        <name>carbamoyl phosphate</name>
        <dbReference type="ChEBI" id="CHEBI:58228"/>
    </ligand>
</feature>
<feature type="binding site" evidence="7">
    <location>
        <position position="292"/>
    </location>
    <ligand>
        <name>carbamoyl phosphate</name>
        <dbReference type="ChEBI" id="CHEBI:58228"/>
    </ligand>
</feature>
<dbReference type="InterPro" id="IPR006132">
    <property type="entry name" value="Asp/Orn_carbamoyltranf_P-bd"/>
</dbReference>
<evidence type="ECO:0000256" key="4">
    <source>
        <dbReference type="ARBA" id="ARBA00016634"/>
    </source>
</evidence>
<dbReference type="RefSeq" id="WP_157429063.1">
    <property type="nucleotide sequence ID" value="NZ_BAAANK010000014.1"/>
</dbReference>
<dbReference type="InterPro" id="IPR036901">
    <property type="entry name" value="Asp/Orn_carbamoylTrfase_sf"/>
</dbReference>
<evidence type="ECO:0000256" key="1">
    <source>
        <dbReference type="ARBA" id="ARBA00004975"/>
    </source>
</evidence>
<dbReference type="EC" id="2.1.3.3" evidence="3 7"/>
<dbReference type="PANTHER" id="PTHR45753:SF3">
    <property type="entry name" value="ORNITHINE TRANSCARBAMYLASE, MITOCHONDRIAL"/>
    <property type="match status" value="1"/>
</dbReference>
<keyword evidence="11" id="KW-1185">Reference proteome</keyword>
<feature type="binding site" evidence="7">
    <location>
        <position position="160"/>
    </location>
    <ligand>
        <name>L-ornithine</name>
        <dbReference type="ChEBI" id="CHEBI:46911"/>
    </ligand>
</feature>
<feature type="binding site" evidence="7">
    <location>
        <position position="224"/>
    </location>
    <ligand>
        <name>L-ornithine</name>
        <dbReference type="ChEBI" id="CHEBI:46911"/>
    </ligand>
</feature>
<comment type="catalytic activity">
    <reaction evidence="6 7">
        <text>carbamoyl phosphate + L-ornithine = L-citrulline + phosphate + H(+)</text>
        <dbReference type="Rhea" id="RHEA:19513"/>
        <dbReference type="ChEBI" id="CHEBI:15378"/>
        <dbReference type="ChEBI" id="CHEBI:43474"/>
        <dbReference type="ChEBI" id="CHEBI:46911"/>
        <dbReference type="ChEBI" id="CHEBI:57743"/>
        <dbReference type="ChEBI" id="CHEBI:58228"/>
        <dbReference type="EC" id="2.1.3.3"/>
    </reaction>
</comment>
<feature type="binding site" evidence="7">
    <location>
        <begin position="128"/>
        <end position="131"/>
    </location>
    <ligand>
        <name>carbamoyl phosphate</name>
        <dbReference type="ChEBI" id="CHEBI:58228"/>
    </ligand>
</feature>
<comment type="caution">
    <text evidence="10">The sequence shown here is derived from an EMBL/GenBank/DDBJ whole genome shotgun (WGS) entry which is preliminary data.</text>
</comment>
<name>A0ABN2N0P5_9MICO</name>
<organism evidence="10 11">
    <name type="scientific">Agromyces salentinus</name>
    <dbReference type="NCBI Taxonomy" id="269421"/>
    <lineage>
        <taxon>Bacteria</taxon>
        <taxon>Bacillati</taxon>
        <taxon>Actinomycetota</taxon>
        <taxon>Actinomycetes</taxon>
        <taxon>Micrococcales</taxon>
        <taxon>Microbacteriaceae</taxon>
        <taxon>Agromyces</taxon>
    </lineage>
</organism>
<comment type="subcellular location">
    <subcellularLocation>
        <location evidence="7">Cytoplasm</location>
    </subcellularLocation>
</comment>
<keyword evidence="7" id="KW-0963">Cytoplasm</keyword>
<feature type="binding site" evidence="7">
    <location>
        <position position="77"/>
    </location>
    <ligand>
        <name>carbamoyl phosphate</name>
        <dbReference type="ChEBI" id="CHEBI:58228"/>
    </ligand>
</feature>
<feature type="domain" description="Aspartate/ornithine carbamoyltransferase Asp/Orn-binding" evidence="8">
    <location>
        <begin position="148"/>
        <end position="303"/>
    </location>
</feature>
<evidence type="ECO:0000256" key="6">
    <source>
        <dbReference type="ARBA" id="ARBA00048772"/>
    </source>
</evidence>
<dbReference type="InterPro" id="IPR006130">
    <property type="entry name" value="Asp/Orn_carbamoylTrfase"/>
</dbReference>
<dbReference type="Pfam" id="PF02729">
    <property type="entry name" value="OTCace_N"/>
    <property type="match status" value="1"/>
</dbReference>